<accession>A0A6G1GYQ5</accession>
<dbReference type="EMBL" id="ML977158">
    <property type="protein sequence ID" value="KAF1986096.1"/>
    <property type="molecule type" value="Genomic_DNA"/>
</dbReference>
<name>A0A6G1GYQ5_9PEZI</name>
<evidence type="ECO:0000313" key="1">
    <source>
        <dbReference type="EMBL" id="KAF1986096.1"/>
    </source>
</evidence>
<keyword evidence="2" id="KW-1185">Reference proteome</keyword>
<protein>
    <submittedName>
        <fullName evidence="1">Uncharacterized protein</fullName>
    </submittedName>
</protein>
<sequence>MGSGSRVVERACTAKEEILQLTDAVPVLPWVTEVALMTFIPRSVLHGLFGTHGAHADVCTVAWCARLWRLIRPDKACSMGRIQIQNNGPTCRATACIGNWPNSAKHARGRLSNQTVMDRADGAGDDRSDRKRRLITRVDDSSTLDHQYKKTAPYKRSVNSRKQFNSTHLCGLFHLTGGPRVRVVVWERGSGC</sequence>
<gene>
    <name evidence="1" type="ORF">K402DRAFT_90042</name>
</gene>
<organism evidence="1 2">
    <name type="scientific">Aulographum hederae CBS 113979</name>
    <dbReference type="NCBI Taxonomy" id="1176131"/>
    <lineage>
        <taxon>Eukaryota</taxon>
        <taxon>Fungi</taxon>
        <taxon>Dikarya</taxon>
        <taxon>Ascomycota</taxon>
        <taxon>Pezizomycotina</taxon>
        <taxon>Dothideomycetes</taxon>
        <taxon>Pleosporomycetidae</taxon>
        <taxon>Aulographales</taxon>
        <taxon>Aulographaceae</taxon>
    </lineage>
</organism>
<dbReference type="AlphaFoldDB" id="A0A6G1GYQ5"/>
<dbReference type="Proteomes" id="UP000800041">
    <property type="component" value="Unassembled WGS sequence"/>
</dbReference>
<proteinExistence type="predicted"/>
<evidence type="ECO:0000313" key="2">
    <source>
        <dbReference type="Proteomes" id="UP000800041"/>
    </source>
</evidence>
<reference evidence="1" key="1">
    <citation type="journal article" date="2020" name="Stud. Mycol.">
        <title>101 Dothideomycetes genomes: a test case for predicting lifestyles and emergence of pathogens.</title>
        <authorList>
            <person name="Haridas S."/>
            <person name="Albert R."/>
            <person name="Binder M."/>
            <person name="Bloem J."/>
            <person name="Labutti K."/>
            <person name="Salamov A."/>
            <person name="Andreopoulos B."/>
            <person name="Baker S."/>
            <person name="Barry K."/>
            <person name="Bills G."/>
            <person name="Bluhm B."/>
            <person name="Cannon C."/>
            <person name="Castanera R."/>
            <person name="Culley D."/>
            <person name="Daum C."/>
            <person name="Ezra D."/>
            <person name="Gonzalez J."/>
            <person name="Henrissat B."/>
            <person name="Kuo A."/>
            <person name="Liang C."/>
            <person name="Lipzen A."/>
            <person name="Lutzoni F."/>
            <person name="Magnuson J."/>
            <person name="Mondo S."/>
            <person name="Nolan M."/>
            <person name="Ohm R."/>
            <person name="Pangilinan J."/>
            <person name="Park H.-J."/>
            <person name="Ramirez L."/>
            <person name="Alfaro M."/>
            <person name="Sun H."/>
            <person name="Tritt A."/>
            <person name="Yoshinaga Y."/>
            <person name="Zwiers L.-H."/>
            <person name="Turgeon B."/>
            <person name="Goodwin S."/>
            <person name="Spatafora J."/>
            <person name="Crous P."/>
            <person name="Grigoriev I."/>
        </authorList>
    </citation>
    <scope>NUCLEOTIDE SEQUENCE</scope>
    <source>
        <strain evidence="1">CBS 113979</strain>
    </source>
</reference>